<evidence type="ECO:0000256" key="7">
    <source>
        <dbReference type="ARBA" id="ARBA00022764"/>
    </source>
</evidence>
<evidence type="ECO:0000256" key="2">
    <source>
        <dbReference type="ARBA" id="ARBA00004856"/>
    </source>
</evidence>
<comment type="caution">
    <text evidence="16">The sequence shown here is derived from an EMBL/GenBank/DDBJ whole genome shotgun (WGS) entry which is preliminary data.</text>
</comment>
<comment type="subcellular location">
    <subcellularLocation>
        <location evidence="1">Periplasm</location>
    </subcellularLocation>
</comment>
<dbReference type="InterPro" id="IPR004852">
    <property type="entry name" value="Di-haem_cyt_c_peroxidsae"/>
</dbReference>
<evidence type="ECO:0000313" key="16">
    <source>
        <dbReference type="EMBL" id="TWT40782.1"/>
    </source>
</evidence>
<dbReference type="Proteomes" id="UP000318995">
    <property type="component" value="Unassembled WGS sequence"/>
</dbReference>
<keyword evidence="16" id="KW-0575">Peroxidase</keyword>
<feature type="chain" id="PRO_5022916829" description="Methylamine utilization protein MauG" evidence="14">
    <location>
        <begin position="26"/>
        <end position="431"/>
    </location>
</feature>
<keyword evidence="9 16" id="KW-0560">Oxidoreductase</keyword>
<evidence type="ECO:0000256" key="4">
    <source>
        <dbReference type="ARBA" id="ARBA00022617"/>
    </source>
</evidence>
<sequence length="431" mass="47076" precursor="true">MIVRVNFARLSSGLLIAGLVSGGLAGADPAQRLETTSAQAASAEAPTASSATAAVRVVAQRVSRRLGLPPREPMSAAERSAYFAELRELYQRPSAEWPAPTLDAEVEHRELGLLPPMEHPAANPPDAEKAALGKLLFYDPRLSGSGQIACASCHDPDLGWGDGRTVSFGHNRRELARNAPSVLNSGYRTTMFWDGRAPSLEQQAKDVLANADEMHSGDELFIGRLAGIPGYVDQFRKVFGIEQPTIEEVALALAAFERTVVSSQTRFDSFVKGNYRKLSDEELSGLHLFRTDARCLNCHNGPVMTDDKFHNIGLSMYGRPFEDLGRFKQTGLAEDVGAFRTPSLRDITRTEPYMHNGLFDMDEVLRLYNAGMPSDGLRTSSLNADAPRPIKSPLVKPLGLNEQDLGDLAAFLATLSEPHRRFRPPQLPKGL</sequence>
<evidence type="ECO:0000256" key="6">
    <source>
        <dbReference type="ARBA" id="ARBA00022729"/>
    </source>
</evidence>
<feature type="domain" description="Cytochrome c" evidence="15">
    <location>
        <begin position="280"/>
        <end position="416"/>
    </location>
</feature>
<evidence type="ECO:0000256" key="9">
    <source>
        <dbReference type="ARBA" id="ARBA00023002"/>
    </source>
</evidence>
<dbReference type="InterPro" id="IPR009056">
    <property type="entry name" value="Cyt_c-like_dom"/>
</dbReference>
<feature type="domain" description="Cytochrome c" evidence="15">
    <location>
        <begin position="128"/>
        <end position="236"/>
    </location>
</feature>
<evidence type="ECO:0000256" key="13">
    <source>
        <dbReference type="PROSITE-ProRule" id="PRU00433"/>
    </source>
</evidence>
<organism evidence="16 17">
    <name type="scientific">Botrimarina hoheduenensis</name>
    <dbReference type="NCBI Taxonomy" id="2528000"/>
    <lineage>
        <taxon>Bacteria</taxon>
        <taxon>Pseudomonadati</taxon>
        <taxon>Planctomycetota</taxon>
        <taxon>Planctomycetia</taxon>
        <taxon>Pirellulales</taxon>
        <taxon>Lacipirellulaceae</taxon>
        <taxon>Botrimarina</taxon>
    </lineage>
</organism>
<keyword evidence="8" id="KW-0249">Electron transport</keyword>
<dbReference type="GO" id="GO:0009055">
    <property type="term" value="F:electron transfer activity"/>
    <property type="evidence" value="ECO:0007669"/>
    <property type="project" value="InterPro"/>
</dbReference>
<keyword evidence="10 13" id="KW-0408">Iron</keyword>
<proteinExistence type="predicted"/>
<dbReference type="AlphaFoldDB" id="A0A5C5VTH9"/>
<evidence type="ECO:0000259" key="15">
    <source>
        <dbReference type="PROSITE" id="PS51007"/>
    </source>
</evidence>
<dbReference type="RefSeq" id="WP_197525081.1">
    <property type="nucleotide sequence ID" value="NZ_SJPH01000010.1"/>
</dbReference>
<dbReference type="EMBL" id="SJPH01000010">
    <property type="protein sequence ID" value="TWT40782.1"/>
    <property type="molecule type" value="Genomic_DNA"/>
</dbReference>
<dbReference type="Gene3D" id="1.10.760.10">
    <property type="entry name" value="Cytochrome c-like domain"/>
    <property type="match status" value="2"/>
</dbReference>
<gene>
    <name evidence="16" type="primary">ccp_2</name>
    <name evidence="16" type="ORF">Pla111_32000</name>
</gene>
<dbReference type="SUPFAM" id="SSF46626">
    <property type="entry name" value="Cytochrome c"/>
    <property type="match status" value="2"/>
</dbReference>
<dbReference type="PANTHER" id="PTHR30600">
    <property type="entry name" value="CYTOCHROME C PEROXIDASE-RELATED"/>
    <property type="match status" value="1"/>
</dbReference>
<keyword evidence="6 14" id="KW-0732">Signal</keyword>
<evidence type="ECO:0000256" key="12">
    <source>
        <dbReference type="ARBA" id="ARBA00073576"/>
    </source>
</evidence>
<keyword evidence="3" id="KW-0813">Transport</keyword>
<evidence type="ECO:0000256" key="11">
    <source>
        <dbReference type="ARBA" id="ARBA00058991"/>
    </source>
</evidence>
<reference evidence="16 17" key="1">
    <citation type="submission" date="2019-02" db="EMBL/GenBank/DDBJ databases">
        <title>Deep-cultivation of Planctomycetes and their phenomic and genomic characterization uncovers novel biology.</title>
        <authorList>
            <person name="Wiegand S."/>
            <person name="Jogler M."/>
            <person name="Boedeker C."/>
            <person name="Pinto D."/>
            <person name="Vollmers J."/>
            <person name="Rivas-Marin E."/>
            <person name="Kohn T."/>
            <person name="Peeters S.H."/>
            <person name="Heuer A."/>
            <person name="Rast P."/>
            <person name="Oberbeckmann S."/>
            <person name="Bunk B."/>
            <person name="Jeske O."/>
            <person name="Meyerdierks A."/>
            <person name="Storesund J.E."/>
            <person name="Kallscheuer N."/>
            <person name="Luecker S."/>
            <person name="Lage O.M."/>
            <person name="Pohl T."/>
            <person name="Merkel B.J."/>
            <person name="Hornburger P."/>
            <person name="Mueller R.-W."/>
            <person name="Bruemmer F."/>
            <person name="Labrenz M."/>
            <person name="Spormann A.M."/>
            <person name="Op Den Camp H."/>
            <person name="Overmann J."/>
            <person name="Amann R."/>
            <person name="Jetten M.S.M."/>
            <person name="Mascher T."/>
            <person name="Medema M.H."/>
            <person name="Devos D.P."/>
            <person name="Kaster A.-K."/>
            <person name="Ovreas L."/>
            <person name="Rohde M."/>
            <person name="Galperin M.Y."/>
            <person name="Jogler C."/>
        </authorList>
    </citation>
    <scope>NUCLEOTIDE SEQUENCE [LARGE SCALE GENOMIC DNA]</scope>
    <source>
        <strain evidence="16 17">Pla111</strain>
    </source>
</reference>
<evidence type="ECO:0000256" key="5">
    <source>
        <dbReference type="ARBA" id="ARBA00022723"/>
    </source>
</evidence>
<dbReference type="InterPro" id="IPR051395">
    <property type="entry name" value="Cytochrome_c_Peroxidase/MauG"/>
</dbReference>
<dbReference type="GO" id="GO:0046872">
    <property type="term" value="F:metal ion binding"/>
    <property type="evidence" value="ECO:0007669"/>
    <property type="project" value="UniProtKB-KW"/>
</dbReference>
<keyword evidence="5 13" id="KW-0479">Metal-binding</keyword>
<evidence type="ECO:0000256" key="14">
    <source>
        <dbReference type="SAM" id="SignalP"/>
    </source>
</evidence>
<dbReference type="Pfam" id="PF03150">
    <property type="entry name" value="CCP_MauG"/>
    <property type="match status" value="1"/>
</dbReference>
<keyword evidence="17" id="KW-1185">Reference proteome</keyword>
<evidence type="ECO:0000256" key="10">
    <source>
        <dbReference type="ARBA" id="ARBA00023004"/>
    </source>
</evidence>
<evidence type="ECO:0000256" key="3">
    <source>
        <dbReference type="ARBA" id="ARBA00022448"/>
    </source>
</evidence>
<name>A0A5C5VTH9_9BACT</name>
<accession>A0A5C5VTH9</accession>
<dbReference type="PANTHER" id="PTHR30600:SF10">
    <property type="entry name" value="BLL6722 PROTEIN"/>
    <property type="match status" value="1"/>
</dbReference>
<protein>
    <recommendedName>
        <fullName evidence="12">Methylamine utilization protein MauG</fullName>
    </recommendedName>
</protein>
<dbReference type="FunFam" id="1.10.760.10:FF:000019">
    <property type="entry name" value="Di-heme cytochrome C peroxidase"/>
    <property type="match status" value="1"/>
</dbReference>
<dbReference type="GO" id="GO:0042597">
    <property type="term" value="C:periplasmic space"/>
    <property type="evidence" value="ECO:0007669"/>
    <property type="project" value="UniProtKB-SubCell"/>
</dbReference>
<comment type="function">
    <text evidence="11">Involved in methylamine metabolism. Essential for the maturation of the beta subunit of MADH, presumably via a step in the biosynthesis of tryptophan tryptophylquinone (TTQ), the cofactor of MADH.</text>
</comment>
<dbReference type="GO" id="GO:0020037">
    <property type="term" value="F:heme binding"/>
    <property type="evidence" value="ECO:0007669"/>
    <property type="project" value="InterPro"/>
</dbReference>
<comment type="pathway">
    <text evidence="2">One-carbon metabolism; methylamine degradation.</text>
</comment>
<keyword evidence="4 13" id="KW-0349">Heme</keyword>
<feature type="signal peptide" evidence="14">
    <location>
        <begin position="1"/>
        <end position="25"/>
    </location>
</feature>
<dbReference type="GO" id="GO:0004130">
    <property type="term" value="F:cytochrome-c peroxidase activity"/>
    <property type="evidence" value="ECO:0007669"/>
    <property type="project" value="TreeGrafter"/>
</dbReference>
<evidence type="ECO:0000256" key="8">
    <source>
        <dbReference type="ARBA" id="ARBA00022982"/>
    </source>
</evidence>
<dbReference type="InterPro" id="IPR036909">
    <property type="entry name" value="Cyt_c-like_dom_sf"/>
</dbReference>
<evidence type="ECO:0000256" key="1">
    <source>
        <dbReference type="ARBA" id="ARBA00004418"/>
    </source>
</evidence>
<keyword evidence="7" id="KW-0574">Periplasm</keyword>
<evidence type="ECO:0000313" key="17">
    <source>
        <dbReference type="Proteomes" id="UP000318995"/>
    </source>
</evidence>
<dbReference type="PROSITE" id="PS51007">
    <property type="entry name" value="CYTC"/>
    <property type="match status" value="2"/>
</dbReference>